<dbReference type="InterPro" id="IPR012340">
    <property type="entry name" value="NA-bd_OB-fold"/>
</dbReference>
<evidence type="ECO:0000256" key="4">
    <source>
        <dbReference type="SAM" id="MobiDB-lite"/>
    </source>
</evidence>
<feature type="region of interest" description="Disordered" evidence="4">
    <location>
        <begin position="244"/>
        <end position="277"/>
    </location>
</feature>
<comment type="subcellular location">
    <subcellularLocation>
        <location evidence="1">Chromosome</location>
        <location evidence="1">Telomere</location>
    </subcellularLocation>
</comment>
<dbReference type="AlphaFoldDB" id="A0A0N1HRH9"/>
<evidence type="ECO:0000256" key="3">
    <source>
        <dbReference type="ARBA" id="ARBA00022895"/>
    </source>
</evidence>
<protein>
    <recommendedName>
        <fullName evidence="5">CST complex subunit Stn1 N-terminal domain-containing protein</fullName>
    </recommendedName>
</protein>
<keyword evidence="7" id="KW-1185">Reference proteome</keyword>
<name>A0A0N1HRH9_9EURO</name>
<dbReference type="Proteomes" id="UP000038010">
    <property type="component" value="Unassembled WGS sequence"/>
</dbReference>
<dbReference type="CDD" id="cd03524">
    <property type="entry name" value="RPA2_OBF_family"/>
    <property type="match status" value="1"/>
</dbReference>
<keyword evidence="2" id="KW-0158">Chromosome</keyword>
<dbReference type="OrthoDB" id="77828at2759"/>
<evidence type="ECO:0000313" key="7">
    <source>
        <dbReference type="Proteomes" id="UP000038010"/>
    </source>
</evidence>
<evidence type="ECO:0000313" key="6">
    <source>
        <dbReference type="EMBL" id="KPI38403.1"/>
    </source>
</evidence>
<dbReference type="VEuPathDB" id="FungiDB:AB675_12137"/>
<dbReference type="Gene3D" id="2.40.50.140">
    <property type="entry name" value="Nucleic acid-binding proteins"/>
    <property type="match status" value="1"/>
</dbReference>
<dbReference type="Pfam" id="PF10451">
    <property type="entry name" value="Stn1"/>
    <property type="match status" value="1"/>
</dbReference>
<dbReference type="RefSeq" id="XP_017998366.1">
    <property type="nucleotide sequence ID" value="XM_018141043.1"/>
</dbReference>
<evidence type="ECO:0000256" key="2">
    <source>
        <dbReference type="ARBA" id="ARBA00022454"/>
    </source>
</evidence>
<keyword evidence="3" id="KW-0779">Telomere</keyword>
<dbReference type="EMBL" id="LFJN01000019">
    <property type="protein sequence ID" value="KPI38403.1"/>
    <property type="molecule type" value="Genomic_DNA"/>
</dbReference>
<feature type="compositionally biased region" description="Basic and acidic residues" evidence="4">
    <location>
        <begin position="202"/>
        <end position="214"/>
    </location>
</feature>
<evidence type="ECO:0000256" key="1">
    <source>
        <dbReference type="ARBA" id="ARBA00004574"/>
    </source>
</evidence>
<reference evidence="6 7" key="1">
    <citation type="submission" date="2015-06" db="EMBL/GenBank/DDBJ databases">
        <title>Draft genome of the ant-associated black yeast Phialophora attae CBS 131958.</title>
        <authorList>
            <person name="Moreno L.F."/>
            <person name="Stielow B.J."/>
            <person name="de Hoog S."/>
            <person name="Vicente V.A."/>
            <person name="Weiss V.A."/>
            <person name="de Vries M."/>
            <person name="Cruz L.M."/>
            <person name="Souza E.M."/>
        </authorList>
    </citation>
    <scope>NUCLEOTIDE SEQUENCE [LARGE SCALE GENOMIC DNA]</scope>
    <source>
        <strain evidence="6 7">CBS 131958</strain>
    </source>
</reference>
<dbReference type="STRING" id="1664694.A0A0N1HRH9"/>
<feature type="domain" description="CST complex subunit Stn1 N-terminal" evidence="5">
    <location>
        <begin position="41"/>
        <end position="111"/>
    </location>
</feature>
<dbReference type="InterPro" id="IPR018856">
    <property type="entry name" value="Stn1_N"/>
</dbReference>
<comment type="caution">
    <text evidence="6">The sequence shown here is derived from an EMBL/GenBank/DDBJ whole genome shotgun (WGS) entry which is preliminary data.</text>
</comment>
<feature type="region of interest" description="Disordered" evidence="4">
    <location>
        <begin position="202"/>
        <end position="231"/>
    </location>
</feature>
<gene>
    <name evidence="6" type="ORF">AB675_12137</name>
</gene>
<proteinExistence type="predicted"/>
<dbReference type="GeneID" id="28732923"/>
<organism evidence="6 7">
    <name type="scientific">Cyphellophora attinorum</name>
    <dbReference type="NCBI Taxonomy" id="1664694"/>
    <lineage>
        <taxon>Eukaryota</taxon>
        <taxon>Fungi</taxon>
        <taxon>Dikarya</taxon>
        <taxon>Ascomycota</taxon>
        <taxon>Pezizomycotina</taxon>
        <taxon>Eurotiomycetes</taxon>
        <taxon>Chaetothyriomycetidae</taxon>
        <taxon>Chaetothyriales</taxon>
        <taxon>Cyphellophoraceae</taxon>
        <taxon>Cyphellophora</taxon>
    </lineage>
</organism>
<evidence type="ECO:0000259" key="5">
    <source>
        <dbReference type="Pfam" id="PF10451"/>
    </source>
</evidence>
<dbReference type="GO" id="GO:0000781">
    <property type="term" value="C:chromosome, telomeric region"/>
    <property type="evidence" value="ECO:0007669"/>
    <property type="project" value="UniProtKB-SubCell"/>
</dbReference>
<sequence>MPPRHDDHAQDPSPAPLIYYPAYCYRSSPTWFAWVKVTCFEVHNVLKSGPSHAQTYTSGQTSHPTLFYLNHPIQYVQLIGVVVAIEEYHEHMFLITLDDSSGDTIDIVVRKPRKQLGQNPMVLRDGIVATAKLPDPTASEEQAETLALLSILSTLEISSVVQAKGTVSIAELAKIAARTAFHATVLSKPWVLSRSKQEKLLKLEQGDRSDQSKNDKKRRERKQKLEEREKRHAAVIVKEWVADEQDRERAAEKARRDGARVMQRRLDVVATEDKPRQ</sequence>
<accession>A0A0N1HRH9</accession>